<gene>
    <name evidence="3" type="ORF">LLUT_LOCUS7598</name>
</gene>
<dbReference type="PANTHER" id="PTHR35358">
    <property type="entry name" value="OS06G0711100 PROTEIN"/>
    <property type="match status" value="1"/>
</dbReference>
<sequence>MQPKGKRGRPAEPKNNEQQKEGTNNNIVETKTKQIDEDTEDSSYSGSLSNQSDSWECPNSQRKRLIPASMMVSSRGASLRSSKKITEHHQTESPIEHSSAIVVYQQLDNPVDTTNNCANQALSLTPKQAEKVGNSDVNIIEKSIIAVVDTLDKYGVKPELMDILRKIVTVHGDIVQNSTISTIKYRSMYLEVIGDMIIELQEKIFAETDDDRLQDMMIILDDMKRKKVDVEWLQQKLVEIVEARQVFKHSMMLKEKRECNIKFIENVEQELKEKEEEIEAMKAKLQSLHDEKIVCKKKLDSAREECSNITKSIEDDNAKMKSFQNFSLVDDLYLV</sequence>
<feature type="compositionally biased region" description="Basic and acidic residues" evidence="2">
    <location>
        <begin position="9"/>
        <end position="20"/>
    </location>
</feature>
<evidence type="ECO:0000256" key="2">
    <source>
        <dbReference type="SAM" id="MobiDB-lite"/>
    </source>
</evidence>
<evidence type="ECO:0000313" key="3">
    <source>
        <dbReference type="EMBL" id="CAL0306538.1"/>
    </source>
</evidence>
<keyword evidence="1" id="KW-0175">Coiled coil</keyword>
<reference evidence="3 4" key="1">
    <citation type="submission" date="2024-03" db="EMBL/GenBank/DDBJ databases">
        <authorList>
            <person name="Martinez-Hernandez J."/>
        </authorList>
    </citation>
    <scope>NUCLEOTIDE SEQUENCE [LARGE SCALE GENOMIC DNA]</scope>
</reference>
<evidence type="ECO:0008006" key="5">
    <source>
        <dbReference type="Google" id="ProtNLM"/>
    </source>
</evidence>
<keyword evidence="4" id="KW-1185">Reference proteome</keyword>
<feature type="compositionally biased region" description="Basic and acidic residues" evidence="2">
    <location>
        <begin position="84"/>
        <end position="95"/>
    </location>
</feature>
<dbReference type="EMBL" id="CAXHTB010000005">
    <property type="protein sequence ID" value="CAL0306538.1"/>
    <property type="molecule type" value="Genomic_DNA"/>
</dbReference>
<feature type="region of interest" description="Disordered" evidence="2">
    <location>
        <begin position="71"/>
        <end position="95"/>
    </location>
</feature>
<dbReference type="Proteomes" id="UP001497480">
    <property type="component" value="Unassembled WGS sequence"/>
</dbReference>
<dbReference type="InterPro" id="IPR007942">
    <property type="entry name" value="PLipase-like"/>
</dbReference>
<dbReference type="PANTHER" id="PTHR35358:SF10">
    <property type="entry name" value="PLANT PHOSPHOLIPASE-LIKE PROTEIN"/>
    <property type="match status" value="1"/>
</dbReference>
<feature type="region of interest" description="Disordered" evidence="2">
    <location>
        <begin position="1"/>
        <end position="59"/>
    </location>
</feature>
<accession>A0AAV1WBF9</accession>
<dbReference type="Pfam" id="PF05278">
    <property type="entry name" value="PEARLI-4"/>
    <property type="match status" value="1"/>
</dbReference>
<evidence type="ECO:0000256" key="1">
    <source>
        <dbReference type="SAM" id="Coils"/>
    </source>
</evidence>
<comment type="caution">
    <text evidence="3">The sequence shown here is derived from an EMBL/GenBank/DDBJ whole genome shotgun (WGS) entry which is preliminary data.</text>
</comment>
<feature type="coiled-coil region" evidence="1">
    <location>
        <begin position="261"/>
        <end position="305"/>
    </location>
</feature>
<protein>
    <recommendedName>
        <fullName evidence="5">Phospholipase-like protein</fullName>
    </recommendedName>
</protein>
<name>A0AAV1WBF9_LUPLU</name>
<dbReference type="AlphaFoldDB" id="A0AAV1WBF9"/>
<evidence type="ECO:0000313" key="4">
    <source>
        <dbReference type="Proteomes" id="UP001497480"/>
    </source>
</evidence>
<proteinExistence type="predicted"/>
<feature type="compositionally biased region" description="Polar residues" evidence="2">
    <location>
        <begin position="71"/>
        <end position="80"/>
    </location>
</feature>
<organism evidence="3 4">
    <name type="scientific">Lupinus luteus</name>
    <name type="common">European yellow lupine</name>
    <dbReference type="NCBI Taxonomy" id="3873"/>
    <lineage>
        <taxon>Eukaryota</taxon>
        <taxon>Viridiplantae</taxon>
        <taxon>Streptophyta</taxon>
        <taxon>Embryophyta</taxon>
        <taxon>Tracheophyta</taxon>
        <taxon>Spermatophyta</taxon>
        <taxon>Magnoliopsida</taxon>
        <taxon>eudicotyledons</taxon>
        <taxon>Gunneridae</taxon>
        <taxon>Pentapetalae</taxon>
        <taxon>rosids</taxon>
        <taxon>fabids</taxon>
        <taxon>Fabales</taxon>
        <taxon>Fabaceae</taxon>
        <taxon>Papilionoideae</taxon>
        <taxon>50 kb inversion clade</taxon>
        <taxon>genistoids sensu lato</taxon>
        <taxon>core genistoids</taxon>
        <taxon>Genisteae</taxon>
        <taxon>Lupinus</taxon>
    </lineage>
</organism>
<feature type="compositionally biased region" description="Polar residues" evidence="2">
    <location>
        <begin position="42"/>
        <end position="59"/>
    </location>
</feature>